<dbReference type="InterPro" id="IPR005467">
    <property type="entry name" value="His_kinase_dom"/>
</dbReference>
<evidence type="ECO:0000256" key="12">
    <source>
        <dbReference type="ARBA" id="ARBA00023012"/>
    </source>
</evidence>
<dbReference type="InterPro" id="IPR004358">
    <property type="entry name" value="Sig_transdc_His_kin-like_C"/>
</dbReference>
<gene>
    <name evidence="17" type="ordered locus">Amet_0709</name>
</gene>
<dbReference type="PANTHER" id="PTHR45528:SF1">
    <property type="entry name" value="SENSOR HISTIDINE KINASE CPXA"/>
    <property type="match status" value="1"/>
</dbReference>
<comment type="subcellular location">
    <subcellularLocation>
        <location evidence="2">Cell membrane</location>
        <topology evidence="2">Multi-pass membrane protein</topology>
    </subcellularLocation>
</comment>
<evidence type="ECO:0000256" key="8">
    <source>
        <dbReference type="ARBA" id="ARBA00022741"/>
    </source>
</evidence>
<evidence type="ECO:0000256" key="13">
    <source>
        <dbReference type="ARBA" id="ARBA00023136"/>
    </source>
</evidence>
<dbReference type="STRING" id="293826.Amet_0709"/>
<keyword evidence="8" id="KW-0547">Nucleotide-binding</keyword>
<dbReference type="InterPro" id="IPR003594">
    <property type="entry name" value="HATPase_dom"/>
</dbReference>
<dbReference type="GO" id="GO:0000155">
    <property type="term" value="F:phosphorelay sensor kinase activity"/>
    <property type="evidence" value="ECO:0007669"/>
    <property type="project" value="InterPro"/>
</dbReference>
<keyword evidence="11 14" id="KW-1133">Transmembrane helix</keyword>
<sequence length="470" mass="52912">MLWSSIKQKLIVIYIVLIFIPLALINYLSIENMTRSVLREIEINSLKTANVVSSLSRNYFDDAIELKGAIRQYSPSIEGRILVLDNQKRVLVDSFSIFENEHIDNAEIRAALKGEEQINYYEIDKRILQVAVPIFTGAGEGRVGLGVVLISTDVEDAFVSIDEFRRQLRAISIGAAIVGLLVAAFASVQIAKPISSLSKAAKKIGQGELGKQVEVKGRDEISRLGENFNQMSEALYRMDQSKKQFIGDVSHELKTPLASMKALIDSLLYGEDDIEIYREYLGDMDSEIDRLSNLIRSLLSLTKIEGQDLNLDTVNLEALLRTSIKIVKPLIEKAQVEIKVDFQDAPMIICDEERIKEVLINLIDNGIKYRDDQKEVQWIVIEGRKEKESYVLYIKDNGLGIGEAHLELIFDQFYRVDLSRSRETGGAGLGLSIVNRILARHDWTMRAESQLNQGTSLIIEIPKTSFSDSL</sequence>
<dbReference type="FunFam" id="3.30.565.10:FF:000006">
    <property type="entry name" value="Sensor histidine kinase WalK"/>
    <property type="match status" value="1"/>
</dbReference>
<dbReference type="PRINTS" id="PR00344">
    <property type="entry name" value="BCTRLSENSOR"/>
</dbReference>
<dbReference type="eggNOG" id="COG2205">
    <property type="taxonomic scope" value="Bacteria"/>
</dbReference>
<dbReference type="KEGG" id="amt:Amet_0709"/>
<evidence type="ECO:0000256" key="11">
    <source>
        <dbReference type="ARBA" id="ARBA00022989"/>
    </source>
</evidence>
<evidence type="ECO:0000256" key="5">
    <source>
        <dbReference type="ARBA" id="ARBA00022553"/>
    </source>
</evidence>
<evidence type="ECO:0000256" key="4">
    <source>
        <dbReference type="ARBA" id="ARBA00022475"/>
    </source>
</evidence>
<evidence type="ECO:0000256" key="7">
    <source>
        <dbReference type="ARBA" id="ARBA00022692"/>
    </source>
</evidence>
<dbReference type="FunFam" id="1.10.287.130:FF:000001">
    <property type="entry name" value="Two-component sensor histidine kinase"/>
    <property type="match status" value="1"/>
</dbReference>
<feature type="domain" description="Histidine kinase" evidence="15">
    <location>
        <begin position="248"/>
        <end position="465"/>
    </location>
</feature>
<evidence type="ECO:0000256" key="1">
    <source>
        <dbReference type="ARBA" id="ARBA00000085"/>
    </source>
</evidence>
<dbReference type="HOGENOM" id="CLU_000445_89_6_9"/>
<dbReference type="PANTHER" id="PTHR45528">
    <property type="entry name" value="SENSOR HISTIDINE KINASE CPXA"/>
    <property type="match status" value="1"/>
</dbReference>
<feature type="transmembrane region" description="Helical" evidence="14">
    <location>
        <begin position="12"/>
        <end position="30"/>
    </location>
</feature>
<dbReference type="RefSeq" id="WP_012061977.1">
    <property type="nucleotide sequence ID" value="NC_009633.1"/>
</dbReference>
<dbReference type="Pfam" id="PF00672">
    <property type="entry name" value="HAMP"/>
    <property type="match status" value="1"/>
</dbReference>
<dbReference type="InterPro" id="IPR003661">
    <property type="entry name" value="HisK_dim/P_dom"/>
</dbReference>
<dbReference type="Gene3D" id="1.10.287.130">
    <property type="match status" value="1"/>
</dbReference>
<accession>A6TL66</accession>
<keyword evidence="6" id="KW-0808">Transferase</keyword>
<dbReference type="InterPro" id="IPR036097">
    <property type="entry name" value="HisK_dim/P_sf"/>
</dbReference>
<keyword evidence="5" id="KW-0597">Phosphoprotein</keyword>
<evidence type="ECO:0000259" key="16">
    <source>
        <dbReference type="PROSITE" id="PS50885"/>
    </source>
</evidence>
<dbReference type="eggNOG" id="COG3850">
    <property type="taxonomic scope" value="Bacteria"/>
</dbReference>
<dbReference type="CDD" id="cd06225">
    <property type="entry name" value="HAMP"/>
    <property type="match status" value="1"/>
</dbReference>
<dbReference type="GO" id="GO:0005886">
    <property type="term" value="C:plasma membrane"/>
    <property type="evidence" value="ECO:0007669"/>
    <property type="project" value="UniProtKB-SubCell"/>
</dbReference>
<evidence type="ECO:0000313" key="17">
    <source>
        <dbReference type="EMBL" id="ABR46934.1"/>
    </source>
</evidence>
<evidence type="ECO:0000256" key="14">
    <source>
        <dbReference type="SAM" id="Phobius"/>
    </source>
</evidence>
<dbReference type="PROSITE" id="PS50885">
    <property type="entry name" value="HAMP"/>
    <property type="match status" value="1"/>
</dbReference>
<keyword evidence="12" id="KW-0902">Two-component regulatory system</keyword>
<dbReference type="OrthoDB" id="9813151at2"/>
<dbReference type="InterPro" id="IPR036890">
    <property type="entry name" value="HATPase_C_sf"/>
</dbReference>
<dbReference type="InterPro" id="IPR050398">
    <property type="entry name" value="HssS/ArlS-like"/>
</dbReference>
<dbReference type="CDD" id="cd00075">
    <property type="entry name" value="HATPase"/>
    <property type="match status" value="1"/>
</dbReference>
<dbReference type="CDD" id="cd00082">
    <property type="entry name" value="HisKA"/>
    <property type="match status" value="1"/>
</dbReference>
<dbReference type="Gene3D" id="3.30.565.10">
    <property type="entry name" value="Histidine kinase-like ATPase, C-terminal domain"/>
    <property type="match status" value="1"/>
</dbReference>
<evidence type="ECO:0000256" key="3">
    <source>
        <dbReference type="ARBA" id="ARBA00012438"/>
    </source>
</evidence>
<evidence type="ECO:0000256" key="9">
    <source>
        <dbReference type="ARBA" id="ARBA00022777"/>
    </source>
</evidence>
<keyword evidence="10" id="KW-0067">ATP-binding</keyword>
<reference evidence="18" key="1">
    <citation type="journal article" date="2016" name="Genome Announc.">
        <title>Complete genome sequence of Alkaliphilus metalliredigens strain QYMF, an alkaliphilic and metal-reducing bacterium isolated from borax-contaminated leachate ponds.</title>
        <authorList>
            <person name="Hwang C."/>
            <person name="Copeland A."/>
            <person name="Lucas S."/>
            <person name="Lapidus A."/>
            <person name="Barry K."/>
            <person name="Detter J.C."/>
            <person name="Glavina Del Rio T."/>
            <person name="Hammon N."/>
            <person name="Israni S."/>
            <person name="Dalin E."/>
            <person name="Tice H."/>
            <person name="Pitluck S."/>
            <person name="Chertkov O."/>
            <person name="Brettin T."/>
            <person name="Bruce D."/>
            <person name="Han C."/>
            <person name="Schmutz J."/>
            <person name="Larimer F."/>
            <person name="Land M.L."/>
            <person name="Hauser L."/>
            <person name="Kyrpides N."/>
            <person name="Mikhailova N."/>
            <person name="Ye Q."/>
            <person name="Zhou J."/>
            <person name="Richardson P."/>
            <person name="Fields M.W."/>
        </authorList>
    </citation>
    <scope>NUCLEOTIDE SEQUENCE [LARGE SCALE GENOMIC DNA]</scope>
    <source>
        <strain evidence="18">QYMF</strain>
    </source>
</reference>
<dbReference type="EMBL" id="CP000724">
    <property type="protein sequence ID" value="ABR46934.1"/>
    <property type="molecule type" value="Genomic_DNA"/>
</dbReference>
<dbReference type="Gene3D" id="6.10.340.10">
    <property type="match status" value="1"/>
</dbReference>
<dbReference type="SUPFAM" id="SSF47384">
    <property type="entry name" value="Homodimeric domain of signal transducing histidine kinase"/>
    <property type="match status" value="1"/>
</dbReference>
<keyword evidence="13 14" id="KW-0472">Membrane</keyword>
<comment type="catalytic activity">
    <reaction evidence="1">
        <text>ATP + protein L-histidine = ADP + protein N-phospho-L-histidine.</text>
        <dbReference type="EC" id="2.7.13.3"/>
    </reaction>
</comment>
<dbReference type="SUPFAM" id="SSF55874">
    <property type="entry name" value="ATPase domain of HSP90 chaperone/DNA topoisomerase II/histidine kinase"/>
    <property type="match status" value="1"/>
</dbReference>
<dbReference type="EC" id="2.7.13.3" evidence="3"/>
<evidence type="ECO:0000313" key="18">
    <source>
        <dbReference type="Proteomes" id="UP000001572"/>
    </source>
</evidence>
<keyword evidence="7 14" id="KW-0812">Transmembrane</keyword>
<keyword evidence="18" id="KW-1185">Reference proteome</keyword>
<keyword evidence="4" id="KW-1003">Cell membrane</keyword>
<dbReference type="InterPro" id="IPR003660">
    <property type="entry name" value="HAMP_dom"/>
</dbReference>
<name>A6TL66_ALKMQ</name>
<keyword evidence="9 17" id="KW-0418">Kinase</keyword>
<evidence type="ECO:0000256" key="2">
    <source>
        <dbReference type="ARBA" id="ARBA00004651"/>
    </source>
</evidence>
<dbReference type="Proteomes" id="UP000001572">
    <property type="component" value="Chromosome"/>
</dbReference>
<proteinExistence type="predicted"/>
<dbReference type="SMART" id="SM00304">
    <property type="entry name" value="HAMP"/>
    <property type="match status" value="1"/>
</dbReference>
<dbReference type="GO" id="GO:0005524">
    <property type="term" value="F:ATP binding"/>
    <property type="evidence" value="ECO:0007669"/>
    <property type="project" value="UniProtKB-KW"/>
</dbReference>
<dbReference type="PROSITE" id="PS50109">
    <property type="entry name" value="HIS_KIN"/>
    <property type="match status" value="1"/>
</dbReference>
<dbReference type="Pfam" id="PF00512">
    <property type="entry name" value="HisKA"/>
    <property type="match status" value="1"/>
</dbReference>
<evidence type="ECO:0000256" key="6">
    <source>
        <dbReference type="ARBA" id="ARBA00022679"/>
    </source>
</evidence>
<protein>
    <recommendedName>
        <fullName evidence="3">histidine kinase</fullName>
        <ecNumber evidence="3">2.7.13.3</ecNumber>
    </recommendedName>
</protein>
<feature type="transmembrane region" description="Helical" evidence="14">
    <location>
        <begin position="170"/>
        <end position="191"/>
    </location>
</feature>
<dbReference type="SMART" id="SM00388">
    <property type="entry name" value="HisKA"/>
    <property type="match status" value="1"/>
</dbReference>
<dbReference type="Pfam" id="PF02518">
    <property type="entry name" value="HATPase_c"/>
    <property type="match status" value="1"/>
</dbReference>
<dbReference type="AlphaFoldDB" id="A6TL66"/>
<evidence type="ECO:0000256" key="10">
    <source>
        <dbReference type="ARBA" id="ARBA00022840"/>
    </source>
</evidence>
<dbReference type="SMART" id="SM00387">
    <property type="entry name" value="HATPase_c"/>
    <property type="match status" value="1"/>
</dbReference>
<evidence type="ECO:0000259" key="15">
    <source>
        <dbReference type="PROSITE" id="PS50109"/>
    </source>
</evidence>
<dbReference type="SUPFAM" id="SSF158472">
    <property type="entry name" value="HAMP domain-like"/>
    <property type="match status" value="1"/>
</dbReference>
<feature type="domain" description="HAMP" evidence="16">
    <location>
        <begin position="188"/>
        <end position="240"/>
    </location>
</feature>
<organism evidence="17 18">
    <name type="scientific">Alkaliphilus metalliredigens (strain QYMF)</name>
    <dbReference type="NCBI Taxonomy" id="293826"/>
    <lineage>
        <taxon>Bacteria</taxon>
        <taxon>Bacillati</taxon>
        <taxon>Bacillota</taxon>
        <taxon>Clostridia</taxon>
        <taxon>Peptostreptococcales</taxon>
        <taxon>Natronincolaceae</taxon>
        <taxon>Alkaliphilus</taxon>
    </lineage>
</organism>